<dbReference type="EMBL" id="CAJVQB010086161">
    <property type="protein sequence ID" value="CAG8847092.1"/>
    <property type="molecule type" value="Genomic_DNA"/>
</dbReference>
<keyword evidence="2" id="KW-1185">Reference proteome</keyword>
<name>A0ABN7X4F4_GIGMA</name>
<sequence length="330" mass="38406">HKDDTSEPTYFIGCKKFRSGEHGHRYQSLSGCINIKYLKSLFQEYTYYENGITGEISNSVRHCYLVHPFSAQAKKCPYVHVTENNEVIQGSIQKKLGCPVKFWHYVPENLEECPYIIIMSRYTHNHPPPPPSKIPTAIQNDLKNIIAEENILDLTARRLITRTSMQKFLKGVPLPELHPSLNNRSKIDHMIATKRRAEHPYGQDIMGVAYMLLKQQQENELDQYIRTVLLCGHKNQMKYLANSLYFEIDMSFKRVHGPINEWEVCAYVEKYQKIFARAFTILQMANTYKKLFEELFICVEQDCEHPIEFQHIHGRGIGCILADEHQGQAL</sequence>
<feature type="non-terminal residue" evidence="1">
    <location>
        <position position="1"/>
    </location>
</feature>
<accession>A0ABN7X4F4</accession>
<feature type="non-terminal residue" evidence="1">
    <location>
        <position position="330"/>
    </location>
</feature>
<protein>
    <submittedName>
        <fullName evidence="1">128_t:CDS:1</fullName>
    </submittedName>
</protein>
<reference evidence="1 2" key="1">
    <citation type="submission" date="2021-06" db="EMBL/GenBank/DDBJ databases">
        <authorList>
            <person name="Kallberg Y."/>
            <person name="Tangrot J."/>
            <person name="Rosling A."/>
        </authorList>
    </citation>
    <scope>NUCLEOTIDE SEQUENCE [LARGE SCALE GENOMIC DNA]</scope>
    <source>
        <strain evidence="1 2">120-4 pot B 10/14</strain>
    </source>
</reference>
<organism evidence="1 2">
    <name type="scientific">Gigaspora margarita</name>
    <dbReference type="NCBI Taxonomy" id="4874"/>
    <lineage>
        <taxon>Eukaryota</taxon>
        <taxon>Fungi</taxon>
        <taxon>Fungi incertae sedis</taxon>
        <taxon>Mucoromycota</taxon>
        <taxon>Glomeromycotina</taxon>
        <taxon>Glomeromycetes</taxon>
        <taxon>Diversisporales</taxon>
        <taxon>Gigasporaceae</taxon>
        <taxon>Gigaspora</taxon>
    </lineage>
</organism>
<comment type="caution">
    <text evidence="1">The sequence shown here is derived from an EMBL/GenBank/DDBJ whole genome shotgun (WGS) entry which is preliminary data.</text>
</comment>
<proteinExistence type="predicted"/>
<gene>
    <name evidence="1" type="ORF">GMARGA_LOCUS38491</name>
</gene>
<evidence type="ECO:0000313" key="1">
    <source>
        <dbReference type="EMBL" id="CAG8847092.1"/>
    </source>
</evidence>
<evidence type="ECO:0000313" key="2">
    <source>
        <dbReference type="Proteomes" id="UP000789901"/>
    </source>
</evidence>
<dbReference type="Proteomes" id="UP000789901">
    <property type="component" value="Unassembled WGS sequence"/>
</dbReference>